<dbReference type="RefSeq" id="WP_006717081.1">
    <property type="nucleotide sequence ID" value="NZ_CP007032.1"/>
</dbReference>
<dbReference type="Gene3D" id="1.10.260.40">
    <property type="entry name" value="lambda repressor-like DNA-binding domains"/>
    <property type="match status" value="1"/>
</dbReference>
<evidence type="ECO:0000313" key="3">
    <source>
        <dbReference type="Proteomes" id="UP000010847"/>
    </source>
</evidence>
<dbReference type="STRING" id="871968.DESME_08090"/>
<accession>W0E835</accession>
<dbReference type="SUPFAM" id="SSF47413">
    <property type="entry name" value="lambda repressor-like DNA-binding domains"/>
    <property type="match status" value="1"/>
</dbReference>
<evidence type="ECO:0000313" key="2">
    <source>
        <dbReference type="EMBL" id="AHF07030.1"/>
    </source>
</evidence>
<dbReference type="Pfam" id="PF13560">
    <property type="entry name" value="HTH_31"/>
    <property type="match status" value="1"/>
</dbReference>
<name>W0E835_9FIRM</name>
<keyword evidence="2" id="KW-0238">DNA-binding</keyword>
<evidence type="ECO:0000259" key="1">
    <source>
        <dbReference type="PROSITE" id="PS50943"/>
    </source>
</evidence>
<organism evidence="2 3">
    <name type="scientific">Desulfitobacterium metallireducens DSM 15288</name>
    <dbReference type="NCBI Taxonomy" id="871968"/>
    <lineage>
        <taxon>Bacteria</taxon>
        <taxon>Bacillati</taxon>
        <taxon>Bacillota</taxon>
        <taxon>Clostridia</taxon>
        <taxon>Eubacteriales</taxon>
        <taxon>Desulfitobacteriaceae</taxon>
        <taxon>Desulfitobacterium</taxon>
    </lineage>
</organism>
<dbReference type="PROSITE" id="PS50943">
    <property type="entry name" value="HTH_CROC1"/>
    <property type="match status" value="1"/>
</dbReference>
<keyword evidence="3" id="KW-1185">Reference proteome</keyword>
<dbReference type="SMART" id="SM00530">
    <property type="entry name" value="HTH_XRE"/>
    <property type="match status" value="1"/>
</dbReference>
<dbReference type="GO" id="GO:0003677">
    <property type="term" value="F:DNA binding"/>
    <property type="evidence" value="ECO:0007669"/>
    <property type="project" value="UniProtKB-KW"/>
</dbReference>
<dbReference type="KEGG" id="dmt:DESME_08090"/>
<dbReference type="AlphaFoldDB" id="W0E835"/>
<dbReference type="EMBL" id="CP007032">
    <property type="protein sequence ID" value="AHF07030.1"/>
    <property type="molecule type" value="Genomic_DNA"/>
</dbReference>
<protein>
    <submittedName>
        <fullName evidence="2">DNA-binding protein</fullName>
    </submittedName>
</protein>
<dbReference type="InterPro" id="IPR001387">
    <property type="entry name" value="Cro/C1-type_HTH"/>
</dbReference>
<sequence>MESSAMYHGNKVRTLRLHAGIATQKELANRAKISPTIISDLERGRRELNPSWAMRIAEAVGTSWQNLFEEEVE</sequence>
<reference evidence="2 3" key="1">
    <citation type="submission" date="2013-12" db="EMBL/GenBank/DDBJ databases">
        <authorList>
            <consortium name="DOE Joint Genome Institute"/>
            <person name="Smidt H."/>
            <person name="Huntemann M."/>
            <person name="Han J."/>
            <person name="Chen A."/>
            <person name="Kyrpides N."/>
            <person name="Mavromatis K."/>
            <person name="Markowitz V."/>
            <person name="Palaniappan K."/>
            <person name="Ivanova N."/>
            <person name="Schaumberg A."/>
            <person name="Pati A."/>
            <person name="Liolios K."/>
            <person name="Nordberg H.P."/>
            <person name="Cantor M.N."/>
            <person name="Hua S.X."/>
            <person name="Woyke T."/>
        </authorList>
    </citation>
    <scope>NUCLEOTIDE SEQUENCE [LARGE SCALE GENOMIC DNA]</scope>
    <source>
        <strain evidence="3">DSM 15288</strain>
    </source>
</reference>
<dbReference type="Proteomes" id="UP000010847">
    <property type="component" value="Chromosome"/>
</dbReference>
<dbReference type="InterPro" id="IPR010982">
    <property type="entry name" value="Lambda_DNA-bd_dom_sf"/>
</dbReference>
<feature type="domain" description="HTH cro/C1-type" evidence="1">
    <location>
        <begin position="12"/>
        <end position="67"/>
    </location>
</feature>
<proteinExistence type="predicted"/>
<dbReference type="OrthoDB" id="1799189at2"/>
<dbReference type="HOGENOM" id="CLU_2698624_0_0_9"/>
<gene>
    <name evidence="2" type="ORF">DESME_08090</name>
</gene>
<dbReference type="CDD" id="cd00093">
    <property type="entry name" value="HTH_XRE"/>
    <property type="match status" value="1"/>
</dbReference>